<accession>A0ACC1LYH8</accession>
<proteinExistence type="predicted"/>
<organism evidence="1 2">
    <name type="scientific">Coemansia aciculifera</name>
    <dbReference type="NCBI Taxonomy" id="417176"/>
    <lineage>
        <taxon>Eukaryota</taxon>
        <taxon>Fungi</taxon>
        <taxon>Fungi incertae sedis</taxon>
        <taxon>Zoopagomycota</taxon>
        <taxon>Kickxellomycotina</taxon>
        <taxon>Kickxellomycetes</taxon>
        <taxon>Kickxellales</taxon>
        <taxon>Kickxellaceae</taxon>
        <taxon>Coemansia</taxon>
    </lineage>
</organism>
<dbReference type="EMBL" id="JANBVB010001428">
    <property type="protein sequence ID" value="KAJ2890268.1"/>
    <property type="molecule type" value="Genomic_DNA"/>
</dbReference>
<evidence type="ECO:0000313" key="2">
    <source>
        <dbReference type="Proteomes" id="UP001139981"/>
    </source>
</evidence>
<evidence type="ECO:0000313" key="1">
    <source>
        <dbReference type="EMBL" id="KAJ2890268.1"/>
    </source>
</evidence>
<gene>
    <name evidence="1" type="primary">SDT1</name>
    <name evidence="1" type="ORF">IWW38_004230</name>
</gene>
<keyword evidence="2" id="KW-1185">Reference proteome</keyword>
<comment type="caution">
    <text evidence="1">The sequence shown here is derived from an EMBL/GenBank/DDBJ whole genome shotgun (WGS) entry which is preliminary data.</text>
</comment>
<protein>
    <submittedName>
        <fullName evidence="1">Suppressor of deletion of TFIIS</fullName>
    </submittedName>
</protein>
<dbReference type="Proteomes" id="UP001139981">
    <property type="component" value="Unassembled WGS sequence"/>
</dbReference>
<name>A0ACC1LYH8_9FUNG</name>
<reference evidence="1" key="1">
    <citation type="submission" date="2022-07" db="EMBL/GenBank/DDBJ databases">
        <title>Phylogenomic reconstructions and comparative analyses of Kickxellomycotina fungi.</title>
        <authorList>
            <person name="Reynolds N.K."/>
            <person name="Stajich J.E."/>
            <person name="Barry K."/>
            <person name="Grigoriev I.V."/>
            <person name="Crous P."/>
            <person name="Smith M.E."/>
        </authorList>
    </citation>
    <scope>NUCLEOTIDE SEQUENCE</scope>
    <source>
        <strain evidence="1">CBS 190363</strain>
    </source>
</reference>
<sequence length="231" mass="25885">MTKDNLEAPPGERIFYFDIDNCLYSPELGIDRQMRDGIYAFCGEIGMDSASIVKTCNSYYKDYGLTVRGLINHHDIDVVKFIEKVDGPLQIESIIKPDPTLRLMIQSIKTRRWAFTNAGIMHAKRVLKCLQVDDLFEGITFCDYTEPDFPCKPERRAYSKAMAESGVADVRLCYFADDSAQNVKAAREIGWTAVLVSKQTPSASTTNAGTTKDLHTTSIHDLPSVLPQLFA</sequence>